<dbReference type="Proteomes" id="UP000030764">
    <property type="component" value="Unassembled WGS sequence"/>
</dbReference>
<dbReference type="EMBL" id="KL363254">
    <property type="protein sequence ID" value="KFD50372.1"/>
    <property type="molecule type" value="Genomic_DNA"/>
</dbReference>
<name>A0A085LZH6_9BILA</name>
<protein>
    <submittedName>
        <fullName evidence="1">Uncharacterized protein</fullName>
    </submittedName>
</protein>
<dbReference type="Proteomes" id="UP000030758">
    <property type="component" value="Unassembled WGS sequence"/>
</dbReference>
<proteinExistence type="predicted"/>
<organism evidence="1 3">
    <name type="scientific">Trichuris suis</name>
    <name type="common">pig whipworm</name>
    <dbReference type="NCBI Taxonomy" id="68888"/>
    <lineage>
        <taxon>Eukaryota</taxon>
        <taxon>Metazoa</taxon>
        <taxon>Ecdysozoa</taxon>
        <taxon>Nematoda</taxon>
        <taxon>Enoplea</taxon>
        <taxon>Dorylaimia</taxon>
        <taxon>Trichinellida</taxon>
        <taxon>Trichuridae</taxon>
        <taxon>Trichuris</taxon>
    </lineage>
</organism>
<evidence type="ECO:0000313" key="2">
    <source>
        <dbReference type="EMBL" id="KFD65398.1"/>
    </source>
</evidence>
<accession>A0A085LZH6</accession>
<reference evidence="1 3" key="1">
    <citation type="journal article" date="2014" name="Nat. Genet.">
        <title>Genome and transcriptome of the porcine whipworm Trichuris suis.</title>
        <authorList>
            <person name="Jex A.R."/>
            <person name="Nejsum P."/>
            <person name="Schwarz E.M."/>
            <person name="Hu L."/>
            <person name="Young N.D."/>
            <person name="Hall R.S."/>
            <person name="Korhonen P.K."/>
            <person name="Liao S."/>
            <person name="Thamsborg S."/>
            <person name="Xia J."/>
            <person name="Xu P."/>
            <person name="Wang S."/>
            <person name="Scheerlinck J.P."/>
            <person name="Hofmann A."/>
            <person name="Sternberg P.W."/>
            <person name="Wang J."/>
            <person name="Gasser R.B."/>
        </authorList>
    </citation>
    <scope>NUCLEOTIDE SEQUENCE [LARGE SCALE GENOMIC DNA]</scope>
    <source>
        <strain evidence="2">DCEP-RM93F</strain>
        <strain evidence="1">DCEP-RM93M</strain>
    </source>
</reference>
<sequence length="108" mass="11901">MATLVRACICARLYRSGTKLVEVLRLQAKFCLRALIDCPALIVKVELGGIRQKVRWRLVSRLSLVAAAVLLPVRSGARSVFTVCLDLPSVLRHAVNAKRQPVILPSVQ</sequence>
<gene>
    <name evidence="1" type="ORF">M513_08754</name>
    <name evidence="2" type="ORF">M514_08754</name>
</gene>
<dbReference type="EMBL" id="KL367539">
    <property type="protein sequence ID" value="KFD65398.1"/>
    <property type="molecule type" value="Genomic_DNA"/>
</dbReference>
<evidence type="ECO:0000313" key="3">
    <source>
        <dbReference type="Proteomes" id="UP000030764"/>
    </source>
</evidence>
<dbReference type="AlphaFoldDB" id="A0A085LZH6"/>
<keyword evidence="3" id="KW-1185">Reference proteome</keyword>
<evidence type="ECO:0000313" key="1">
    <source>
        <dbReference type="EMBL" id="KFD50372.1"/>
    </source>
</evidence>